<dbReference type="PROSITE" id="PS01156">
    <property type="entry name" value="TONB_DEPENDENT_REC_2"/>
    <property type="match status" value="1"/>
</dbReference>
<keyword evidence="4" id="KW-0812">Transmembrane</keyword>
<dbReference type="RefSeq" id="WP_258540281.1">
    <property type="nucleotide sequence ID" value="NZ_OU015584.1"/>
</dbReference>
<evidence type="ECO:0000313" key="10">
    <source>
        <dbReference type="EMBL" id="CAG5076280.1"/>
    </source>
</evidence>
<keyword evidence="2" id="KW-0813">Transport</keyword>
<keyword evidence="7" id="KW-0472">Membrane</keyword>
<dbReference type="GO" id="GO:0009279">
    <property type="term" value="C:cell outer membrane"/>
    <property type="evidence" value="ECO:0007669"/>
    <property type="project" value="UniProtKB-SubCell"/>
</dbReference>
<accession>A0A916JJJ2</accession>
<evidence type="ECO:0000256" key="5">
    <source>
        <dbReference type="ARBA" id="ARBA00022729"/>
    </source>
</evidence>
<evidence type="ECO:0000256" key="7">
    <source>
        <dbReference type="ARBA" id="ARBA00023136"/>
    </source>
</evidence>
<dbReference type="KEGG" id="ptan:CRYO30217_00035"/>
<evidence type="ECO:0000256" key="6">
    <source>
        <dbReference type="ARBA" id="ARBA00023077"/>
    </source>
</evidence>
<gene>
    <name evidence="10" type="primary">fecA</name>
    <name evidence="10" type="ORF">CRYO30217_00035</name>
</gene>
<evidence type="ECO:0000256" key="3">
    <source>
        <dbReference type="ARBA" id="ARBA00022452"/>
    </source>
</evidence>
<organism evidence="10 11">
    <name type="scientific">Parvicella tangerina</name>
    <dbReference type="NCBI Taxonomy" id="2829795"/>
    <lineage>
        <taxon>Bacteria</taxon>
        <taxon>Pseudomonadati</taxon>
        <taxon>Bacteroidota</taxon>
        <taxon>Flavobacteriia</taxon>
        <taxon>Flavobacteriales</taxon>
        <taxon>Parvicellaceae</taxon>
        <taxon>Parvicella</taxon>
    </lineage>
</organism>
<protein>
    <submittedName>
        <fullName evidence="10">Fe(3+) dicitrate transport protein FecA</fullName>
    </submittedName>
</protein>
<dbReference type="InterPro" id="IPR036942">
    <property type="entry name" value="Beta-barrel_TonB_sf"/>
</dbReference>
<dbReference type="Pfam" id="PF07715">
    <property type="entry name" value="Plug"/>
    <property type="match status" value="1"/>
</dbReference>
<dbReference type="InterPro" id="IPR012910">
    <property type="entry name" value="Plug_dom"/>
</dbReference>
<dbReference type="Gene3D" id="2.170.130.10">
    <property type="entry name" value="TonB-dependent receptor, plug domain"/>
    <property type="match status" value="1"/>
</dbReference>
<dbReference type="PANTHER" id="PTHR30069:SF27">
    <property type="entry name" value="BLL4766 PROTEIN"/>
    <property type="match status" value="1"/>
</dbReference>
<keyword evidence="11" id="KW-1185">Reference proteome</keyword>
<keyword evidence="3" id="KW-1134">Transmembrane beta strand</keyword>
<keyword evidence="5" id="KW-0732">Signal</keyword>
<dbReference type="InterPro" id="IPR010917">
    <property type="entry name" value="TonB_rcpt_CS"/>
</dbReference>
<dbReference type="SUPFAM" id="SSF56935">
    <property type="entry name" value="Porins"/>
    <property type="match status" value="1"/>
</dbReference>
<dbReference type="InterPro" id="IPR039426">
    <property type="entry name" value="TonB-dep_rcpt-like"/>
</dbReference>
<evidence type="ECO:0000259" key="9">
    <source>
        <dbReference type="Pfam" id="PF07715"/>
    </source>
</evidence>
<dbReference type="Proteomes" id="UP000683507">
    <property type="component" value="Chromosome"/>
</dbReference>
<reference evidence="10" key="1">
    <citation type="submission" date="2021-04" db="EMBL/GenBank/DDBJ databases">
        <authorList>
            <person name="Rodrigo-Torres L."/>
            <person name="Arahal R. D."/>
            <person name="Lucena T."/>
        </authorList>
    </citation>
    <scope>NUCLEOTIDE SEQUENCE</scope>
    <source>
        <strain evidence="10">AS29M-1</strain>
    </source>
</reference>
<feature type="domain" description="TonB-dependent receptor plug" evidence="9">
    <location>
        <begin position="141"/>
        <end position="230"/>
    </location>
</feature>
<dbReference type="SUPFAM" id="SSF49464">
    <property type="entry name" value="Carboxypeptidase regulatory domain-like"/>
    <property type="match status" value="1"/>
</dbReference>
<sequence length="795" mass="89950">MSFLSVAQEGQKGHIQGFVLVAQSNEKIPFCHIKIIESGDQFISDENGFFKTPILSFGEYHFVISNVGYGLDTLSILLSEPILKHNIELAPIFYTIGPHTVVANKQHVGAIGRIKPIEGVMIAQGKKADVINLSYVAGNVATNNARQIYSSIPGLNIWESDGAGIQLGIGGRGLSPSRTANYNTRQNGYDISADALGYPESYYTPPSQAIDQVQFIKGAGSLQYGPQFGGVINFKLKKGNRYRPFSGSYQKTFGSFGVNTSFLEVGGKKKRVQYYGFFNWKKGNEWRPNSAYEVITAGANIHYYITENSLINFEFTKMSYLAQQPGGLTDYEFNTTPFISKRERNWFQVDWNLWSINHKHSFNSKNILNTKVFGLIASRKALGFLGQINRVDPMQERNLIVGNFNNIGVESKYLKLYDINEIPQALLMGVRLYRGNSTGQQGFGTSSKSPDFYFINHTELEFSDYSFPSKNAAIFVENIFRLNEKTSIVPGIRAEWISTKAEGSYNSITYDLADNIIDNTTYYASRENERSFVIFGIGLDHAFKQDTTHLYANFSQNYRSINFTDMQIVNPNFRIDPDLEDERGFNSDIGVKGFINNLLYYDLSVYGLFYNNRIGTTIEKDSILFSTYQYRTNISQSLSLGFEGVIQVNWLGSKPETKWKLNTLGNYSYTWSRYLDAEGVYANKFVELVPPVNWKLITQIGYSDLLLSLQYSWVHWQYSDASNSLSQPNAVNGVIPTYDILDLSLSYSYEELNFRCGMNNLLNEIYFTRRATAYPGPGIITAAPRNFYFTFGLNF</sequence>
<evidence type="ECO:0000256" key="8">
    <source>
        <dbReference type="ARBA" id="ARBA00023237"/>
    </source>
</evidence>
<dbReference type="InterPro" id="IPR037066">
    <property type="entry name" value="Plug_dom_sf"/>
</dbReference>
<dbReference type="Gene3D" id="2.40.170.20">
    <property type="entry name" value="TonB-dependent receptor, beta-barrel domain"/>
    <property type="match status" value="1"/>
</dbReference>
<dbReference type="PANTHER" id="PTHR30069">
    <property type="entry name" value="TONB-DEPENDENT OUTER MEMBRANE RECEPTOR"/>
    <property type="match status" value="1"/>
</dbReference>
<dbReference type="GO" id="GO:0015344">
    <property type="term" value="F:siderophore uptake transmembrane transporter activity"/>
    <property type="evidence" value="ECO:0007669"/>
    <property type="project" value="TreeGrafter"/>
</dbReference>
<comment type="subcellular location">
    <subcellularLocation>
        <location evidence="1">Cell outer membrane</location>
        <topology evidence="1">Multi-pass membrane protein</topology>
    </subcellularLocation>
</comment>
<dbReference type="InterPro" id="IPR008969">
    <property type="entry name" value="CarboxyPept-like_regulatory"/>
</dbReference>
<evidence type="ECO:0000313" key="11">
    <source>
        <dbReference type="Proteomes" id="UP000683507"/>
    </source>
</evidence>
<proteinExistence type="predicted"/>
<evidence type="ECO:0000256" key="4">
    <source>
        <dbReference type="ARBA" id="ARBA00022692"/>
    </source>
</evidence>
<evidence type="ECO:0000256" key="2">
    <source>
        <dbReference type="ARBA" id="ARBA00022448"/>
    </source>
</evidence>
<name>A0A916JJJ2_9FLAO</name>
<evidence type="ECO:0000256" key="1">
    <source>
        <dbReference type="ARBA" id="ARBA00004571"/>
    </source>
</evidence>
<keyword evidence="8" id="KW-0998">Cell outer membrane</keyword>
<dbReference type="AlphaFoldDB" id="A0A916JJJ2"/>
<dbReference type="EMBL" id="OU015584">
    <property type="protein sequence ID" value="CAG5076280.1"/>
    <property type="molecule type" value="Genomic_DNA"/>
</dbReference>
<keyword evidence="6" id="KW-0798">TonB box</keyword>
<dbReference type="GO" id="GO:0044718">
    <property type="term" value="P:siderophore transmembrane transport"/>
    <property type="evidence" value="ECO:0007669"/>
    <property type="project" value="TreeGrafter"/>
</dbReference>